<dbReference type="Proteomes" id="UP000032232">
    <property type="component" value="Unassembled WGS sequence"/>
</dbReference>
<evidence type="ECO:0000256" key="1">
    <source>
        <dbReference type="SAM" id="SignalP"/>
    </source>
</evidence>
<evidence type="ECO:0000313" key="3">
    <source>
        <dbReference type="Proteomes" id="UP000032232"/>
    </source>
</evidence>
<dbReference type="PATRIC" id="fig|935700.4.peg.2284"/>
<dbReference type="AlphaFoldDB" id="A0A0D1EJH6"/>
<feature type="chain" id="PRO_5012926708" evidence="1">
    <location>
        <begin position="16"/>
        <end position="1114"/>
    </location>
</feature>
<organism evidence="2 3">
    <name type="scientific">Jannaschia aquimarina</name>
    <dbReference type="NCBI Taxonomy" id="935700"/>
    <lineage>
        <taxon>Bacteria</taxon>
        <taxon>Pseudomonadati</taxon>
        <taxon>Pseudomonadota</taxon>
        <taxon>Alphaproteobacteria</taxon>
        <taxon>Rhodobacterales</taxon>
        <taxon>Roseobacteraceae</taxon>
        <taxon>Jannaschia</taxon>
    </lineage>
</organism>
<dbReference type="STRING" id="935700.jaqu_22180"/>
<evidence type="ECO:0000313" key="2">
    <source>
        <dbReference type="EMBL" id="KIT15950.1"/>
    </source>
</evidence>
<name>A0A0D1EJH6_9RHOB</name>
<gene>
    <name evidence="2" type="ORF">jaqu_22180</name>
</gene>
<sequence length="1114" mass="120262">MLSATLCLCAFSASAQVLPEDLSPGEMRTAVDARIVEIMRDGGVSRPSDWVDQALSVEEEPEALLEGQCLWYHDTGYARDCKTFAAESQVDDPLRLARAVRFSQGSWTPPPGSGPLLDQVLRDSEALNEHLSRLTSERVTGFDLPGSALAYDPPRIDPAELLPKADAPPSDRDLIGLVGDPMSCDGPSLPHEFQGLVLKTVSLPRELHGAEGLLAVIETEAGLVLPGLVFRETETEAAVMLPAHPAGPAGGEAYLTLMFDDGPLNIRRQCAPRPISISPPPVQEGAYLRKLENDTALAEETNAVAKALGGPEPFDASWLEARARETEEMRRLYNIAEPQEQWALDMSATVRLTFVAQHGLGADRLRTRQNTAAELHPLNTASDPQQQQTHVTPGTIPMTLAADPNFRGDGLEQIGSKFSEPFFSQAFPTDFDVYKDACPATMDDLEYFMRMHGAGSFAQTRNAKLLYTGASVLGGLSARLAVMSAGGKGAAADIPDKLVNFGAAIYSIHLGYLDGMMPYELTRITAEIDGAILYEDQSDGELRVRDMVLHTKSKGWDAAKAGVDLALAAQGLLGKSAVGELAGGVSGRLGGKLTTDLAKKATQSTEQAQKIVIGRSINAIQAAVDDVIGGVVGYHQGEMMSALYGDLTKSSQKAGKGLKHQECAIPMATNRDAQITLRDPQLVYEYQEFGRYRPVRAGQAQLEIQPNTKDRRYGAHVTYATLPKFTKNVRVPQIQIAREYGDHVIQAGDPVSFGASLVNATSPQTRLEWDLPQSPFLTHSISPDTFGVTATTSRRLENYPGVATARLTGEFLPESDAADRFIEFSVQAGGLWLVPTRSCLSPGMESEVIAFDQRTRERVPARNLVFRTLERGSSVDGQGIVRTDRKMDEVTVIARGVGANAYRGRVTLRGTCDCGTDFFDQRLVTDTAQPGFAAASGRLTREGTAIETLAGALLRNLPTADGYEIFGLNGVFEARVSGTVSGSMRKELPLDVVSTRAEGPYGPTCEILTAGISPLYIGTGMHLSRPGILVPDLSEDLAANRFDLTGMMFDLRELGGPEGYVMATPVGVPRVKLVRFGSEEIVLTISGLFEAEQMRGWGEKARVFVDVSFRSSLQ</sequence>
<keyword evidence="1" id="KW-0732">Signal</keyword>
<proteinExistence type="predicted"/>
<accession>A0A0D1EJH6</accession>
<comment type="caution">
    <text evidence="2">The sequence shown here is derived from an EMBL/GenBank/DDBJ whole genome shotgun (WGS) entry which is preliminary data.</text>
</comment>
<reference evidence="2 3" key="1">
    <citation type="submission" date="2015-02" db="EMBL/GenBank/DDBJ databases">
        <title>Genome Sequence of Jannaschia aquimarina DSM28248, a member of the Roseobacter clade.</title>
        <authorList>
            <person name="Voget S."/>
            <person name="Daniel R."/>
        </authorList>
    </citation>
    <scope>NUCLEOTIDE SEQUENCE [LARGE SCALE GENOMIC DNA]</scope>
    <source>
        <strain evidence="2 3">GSW-M26</strain>
    </source>
</reference>
<feature type="signal peptide" evidence="1">
    <location>
        <begin position="1"/>
        <end position="15"/>
    </location>
</feature>
<dbReference type="EMBL" id="JYFE01000041">
    <property type="protein sequence ID" value="KIT15950.1"/>
    <property type="molecule type" value="Genomic_DNA"/>
</dbReference>
<keyword evidence="3" id="KW-1185">Reference proteome</keyword>
<protein>
    <submittedName>
        <fullName evidence="2">Uncharacterized protein</fullName>
    </submittedName>
</protein>